<evidence type="ECO:0000313" key="2">
    <source>
        <dbReference type="EMBL" id="KYN32755.1"/>
    </source>
</evidence>
<keyword evidence="3" id="KW-1185">Reference proteome</keyword>
<sequence>IRRETPRSITRRFSSKNGNSALLVRVRACVRACGRASVVCGQHVSSYPRHAGSPGEKGELGPTGPPGLPGEKGTRGKQGKRVSFSEVLRPPPTIDQSNPVRPSIHPIPTQPSIHPTDPVIR</sequence>
<protein>
    <submittedName>
        <fullName evidence="2">Uncharacterized protein</fullName>
    </submittedName>
</protein>
<reference evidence="2 3" key="1">
    <citation type="submission" date="2016-03" db="EMBL/GenBank/DDBJ databases">
        <title>Trachymyrmex septentrionalis WGS genome.</title>
        <authorList>
            <person name="Nygaard S."/>
            <person name="Hu H."/>
            <person name="Boomsma J."/>
            <person name="Zhang G."/>
        </authorList>
    </citation>
    <scope>NUCLEOTIDE SEQUENCE [LARGE SCALE GENOMIC DNA]</scope>
    <source>
        <strain evidence="2">Tsep2-gDNA-1</strain>
        <tissue evidence="2">Whole body</tissue>
    </source>
</reference>
<feature type="region of interest" description="Disordered" evidence="1">
    <location>
        <begin position="41"/>
        <end position="121"/>
    </location>
</feature>
<dbReference type="AlphaFoldDB" id="A0A151JT90"/>
<organism evidence="2 3">
    <name type="scientific">Trachymyrmex septentrionalis</name>
    <dbReference type="NCBI Taxonomy" id="34720"/>
    <lineage>
        <taxon>Eukaryota</taxon>
        <taxon>Metazoa</taxon>
        <taxon>Ecdysozoa</taxon>
        <taxon>Arthropoda</taxon>
        <taxon>Hexapoda</taxon>
        <taxon>Insecta</taxon>
        <taxon>Pterygota</taxon>
        <taxon>Neoptera</taxon>
        <taxon>Endopterygota</taxon>
        <taxon>Hymenoptera</taxon>
        <taxon>Apocrita</taxon>
        <taxon>Aculeata</taxon>
        <taxon>Formicoidea</taxon>
        <taxon>Formicidae</taxon>
        <taxon>Myrmicinae</taxon>
        <taxon>Trachymyrmex</taxon>
    </lineage>
</organism>
<dbReference type="EMBL" id="KQ981936">
    <property type="protein sequence ID" value="KYN32755.1"/>
    <property type="molecule type" value="Genomic_DNA"/>
</dbReference>
<name>A0A151JT90_9HYME</name>
<proteinExistence type="predicted"/>
<accession>A0A151JT90</accession>
<evidence type="ECO:0000313" key="3">
    <source>
        <dbReference type="Proteomes" id="UP000078541"/>
    </source>
</evidence>
<dbReference type="Proteomes" id="UP000078541">
    <property type="component" value="Unassembled WGS sequence"/>
</dbReference>
<dbReference type="Gene3D" id="1.20.5.320">
    <property type="entry name" value="6-Phosphogluconate Dehydrogenase, domain 3"/>
    <property type="match status" value="1"/>
</dbReference>
<gene>
    <name evidence="2" type="ORF">ALC56_12915</name>
</gene>
<feature type="non-terminal residue" evidence="2">
    <location>
        <position position="1"/>
    </location>
</feature>
<dbReference type="STRING" id="34720.A0A151JT90"/>
<evidence type="ECO:0000256" key="1">
    <source>
        <dbReference type="SAM" id="MobiDB-lite"/>
    </source>
</evidence>